<sequence length="64" mass="6991">MVTLQEDYRRCSGRFLQLKNTVNTMVDQLLSFASEATRVANELGTEGKLGGGLGLRGFRADGKI</sequence>
<protein>
    <submittedName>
        <fullName evidence="1">Uncharacterized protein</fullName>
    </submittedName>
</protein>
<comment type="caution">
    <text evidence="1">The sequence shown here is derived from an EMBL/GenBank/DDBJ whole genome shotgun (WGS) entry which is preliminary data.</text>
</comment>
<dbReference type="EMBL" id="JACQWF010000241">
    <property type="protein sequence ID" value="MBI4595781.1"/>
    <property type="molecule type" value="Genomic_DNA"/>
</dbReference>
<dbReference type="AlphaFoldDB" id="A0A933GLT5"/>
<reference evidence="1" key="1">
    <citation type="submission" date="2020-07" db="EMBL/GenBank/DDBJ databases">
        <title>Huge and variable diversity of episymbiotic CPR bacteria and DPANN archaea in groundwater ecosystems.</title>
        <authorList>
            <person name="He C.Y."/>
            <person name="Keren R."/>
            <person name="Whittaker M."/>
            <person name="Farag I.F."/>
            <person name="Doudna J."/>
            <person name="Cate J.H.D."/>
            <person name="Banfield J.F."/>
        </authorList>
    </citation>
    <scope>NUCLEOTIDE SEQUENCE</scope>
    <source>
        <strain evidence="1">NC_groundwater_1482_Ag_S-0.65um_47_24</strain>
    </source>
</reference>
<gene>
    <name evidence="1" type="ORF">HY730_05305</name>
</gene>
<organism evidence="1 2">
    <name type="scientific">Tectimicrobiota bacterium</name>
    <dbReference type="NCBI Taxonomy" id="2528274"/>
    <lineage>
        <taxon>Bacteria</taxon>
        <taxon>Pseudomonadati</taxon>
        <taxon>Nitrospinota/Tectimicrobiota group</taxon>
        <taxon>Candidatus Tectimicrobiota</taxon>
    </lineage>
</organism>
<dbReference type="Proteomes" id="UP000772181">
    <property type="component" value="Unassembled WGS sequence"/>
</dbReference>
<proteinExistence type="predicted"/>
<evidence type="ECO:0000313" key="1">
    <source>
        <dbReference type="EMBL" id="MBI4595781.1"/>
    </source>
</evidence>
<accession>A0A933GLT5</accession>
<evidence type="ECO:0000313" key="2">
    <source>
        <dbReference type="Proteomes" id="UP000772181"/>
    </source>
</evidence>
<name>A0A933GLT5_UNCTE</name>